<evidence type="ECO:0000313" key="1">
    <source>
        <dbReference type="EMBL" id="EGG29061.1"/>
    </source>
</evidence>
<sequence length="123" mass="13365">MTNFFEGIIPIFAIVFVFGMPVMIVWIALNFSNKKREQFHQSLQKVIDSGQNLTPELLQSIPGYVEEPKPMNDIKIGAILTGIGLGIALIGKVGLNANVVMSAGLLVALLGLAFLAYGIYDKK</sequence>
<evidence type="ECO:0000313" key="2">
    <source>
        <dbReference type="Proteomes" id="UP000005615"/>
    </source>
</evidence>
<protein>
    <submittedName>
        <fullName evidence="1">Uncharacterized protein</fullName>
    </submittedName>
</protein>
<dbReference type="STRING" id="2518989.IMCC3088_2223"/>
<dbReference type="Proteomes" id="UP000005615">
    <property type="component" value="Unassembled WGS sequence"/>
</dbReference>
<comment type="caution">
    <text evidence="1">The sequence shown here is derived from an EMBL/GenBank/DDBJ whole genome shotgun (WGS) entry which is preliminary data.</text>
</comment>
<proteinExistence type="predicted"/>
<dbReference type="InterPro" id="IPR046216">
    <property type="entry name" value="DUF6249"/>
</dbReference>
<dbReference type="EMBL" id="AEIG01000065">
    <property type="protein sequence ID" value="EGG29061.1"/>
    <property type="molecule type" value="Genomic_DNA"/>
</dbReference>
<dbReference type="eggNOG" id="ENOG5033CAQ">
    <property type="taxonomic scope" value="Bacteria"/>
</dbReference>
<dbReference type="AlphaFoldDB" id="F3L3N1"/>
<dbReference type="RefSeq" id="WP_009576402.1">
    <property type="nucleotide sequence ID" value="NZ_AEIG01000065.1"/>
</dbReference>
<dbReference type="Pfam" id="PF19762">
    <property type="entry name" value="DUF6249"/>
    <property type="match status" value="1"/>
</dbReference>
<gene>
    <name evidence="1" type="ORF">IMCC3088_2223</name>
</gene>
<reference evidence="1 2" key="1">
    <citation type="journal article" date="2011" name="J. Bacteriol.">
        <title>Genome sequence of strain IMCC3088, a proteorhodopsin-containing marine bacterium belonging to the OM60/NOR5 clade.</title>
        <authorList>
            <person name="Jang Y."/>
            <person name="Oh H.M."/>
            <person name="Kang I."/>
            <person name="Lee K."/>
            <person name="Yang S.J."/>
            <person name="Cho J.C."/>
        </authorList>
    </citation>
    <scope>NUCLEOTIDE SEQUENCE [LARGE SCALE GENOMIC DNA]</scope>
    <source>
        <strain evidence="1 2">IMCC3088</strain>
    </source>
</reference>
<organism evidence="1 2">
    <name type="scientific">Aequoribacter fuscus</name>
    <dbReference type="NCBI Taxonomy" id="2518989"/>
    <lineage>
        <taxon>Bacteria</taxon>
        <taxon>Pseudomonadati</taxon>
        <taxon>Pseudomonadota</taxon>
        <taxon>Gammaproteobacteria</taxon>
        <taxon>Cellvibrionales</taxon>
        <taxon>Halieaceae</taxon>
        <taxon>Aequoribacter</taxon>
    </lineage>
</organism>
<keyword evidence="2" id="KW-1185">Reference proteome</keyword>
<name>F3L3N1_9GAMM</name>
<dbReference type="OrthoDB" id="5735037at2"/>
<accession>F3L3N1</accession>